<evidence type="ECO:0000256" key="6">
    <source>
        <dbReference type="SAM" id="SignalP"/>
    </source>
</evidence>
<keyword evidence="10" id="KW-1185">Reference proteome</keyword>
<dbReference type="Pfam" id="PF00345">
    <property type="entry name" value="PapD_N"/>
    <property type="match status" value="1"/>
</dbReference>
<feature type="signal peptide" evidence="6">
    <location>
        <begin position="1"/>
        <end position="25"/>
    </location>
</feature>
<dbReference type="KEGG" id="daer:H9K75_05460"/>
<dbReference type="EMBL" id="CP060783">
    <property type="protein sequence ID" value="QNP49466.1"/>
    <property type="molecule type" value="Genomic_DNA"/>
</dbReference>
<name>A0A7H0GMF0_9BURK</name>
<evidence type="ECO:0000259" key="8">
    <source>
        <dbReference type="Pfam" id="PF02753"/>
    </source>
</evidence>
<dbReference type="AlphaFoldDB" id="A0A7H0GMF0"/>
<dbReference type="InterPro" id="IPR001829">
    <property type="entry name" value="Pili_assmbl_chaperone_bac"/>
</dbReference>
<evidence type="ECO:0000256" key="4">
    <source>
        <dbReference type="ARBA" id="ARBA00022764"/>
    </source>
</evidence>
<sequence>MRRLFAWGLILLLASAFVPRQSAWASVVMQGTRVVVVEGTREKSIQFSNPSDHPFLVQVWASRTPGATEDTGLPFVVAPPVFKLEPRSGQTVRLKILPDPELADIERVYYLNFSHIPAIKAQAEEANRLILLIKSTVKIFYRPAALHEGAFDIGKRLEYRLTQEQLEIRNPTPFNVNINSIRVEADEGIAPVDMQPQMLAPRATARWGFRSAMHARDKARISISTVNDYGAEVTESIDTVVK</sequence>
<evidence type="ECO:0000313" key="9">
    <source>
        <dbReference type="EMBL" id="QNP49466.1"/>
    </source>
</evidence>
<dbReference type="InterPro" id="IPR036316">
    <property type="entry name" value="Pili_assmbl_chap_C_dom_sf"/>
</dbReference>
<keyword evidence="4" id="KW-0574">Periplasm</keyword>
<dbReference type="RefSeq" id="WP_187725055.1">
    <property type="nucleotide sequence ID" value="NZ_CP060783.1"/>
</dbReference>
<dbReference type="Proteomes" id="UP000516028">
    <property type="component" value="Chromosome"/>
</dbReference>
<dbReference type="GO" id="GO:0030288">
    <property type="term" value="C:outer membrane-bounded periplasmic space"/>
    <property type="evidence" value="ECO:0007669"/>
    <property type="project" value="InterPro"/>
</dbReference>
<dbReference type="SUPFAM" id="SSF49354">
    <property type="entry name" value="PapD-like"/>
    <property type="match status" value="1"/>
</dbReference>
<dbReference type="GO" id="GO:0071555">
    <property type="term" value="P:cell wall organization"/>
    <property type="evidence" value="ECO:0007669"/>
    <property type="project" value="InterPro"/>
</dbReference>
<evidence type="ECO:0000313" key="10">
    <source>
        <dbReference type="Proteomes" id="UP000516028"/>
    </source>
</evidence>
<dbReference type="InterPro" id="IPR016148">
    <property type="entry name" value="Pili_assmbl_chaperone_C"/>
</dbReference>
<dbReference type="Gene3D" id="2.60.40.10">
    <property type="entry name" value="Immunoglobulins"/>
    <property type="match status" value="2"/>
</dbReference>
<evidence type="ECO:0000256" key="3">
    <source>
        <dbReference type="ARBA" id="ARBA00022729"/>
    </source>
</evidence>
<dbReference type="InterPro" id="IPR016147">
    <property type="entry name" value="Pili_assmbl_chaperone_N"/>
</dbReference>
<dbReference type="InterPro" id="IPR013783">
    <property type="entry name" value="Ig-like_fold"/>
</dbReference>
<dbReference type="InterPro" id="IPR008962">
    <property type="entry name" value="PapD-like_sf"/>
</dbReference>
<proteinExistence type="inferred from homology"/>
<dbReference type="Pfam" id="PF02753">
    <property type="entry name" value="PapD_C"/>
    <property type="match status" value="1"/>
</dbReference>
<dbReference type="InterPro" id="IPR050643">
    <property type="entry name" value="Periplasmic_pilus_chap"/>
</dbReference>
<evidence type="ECO:0000256" key="1">
    <source>
        <dbReference type="ARBA" id="ARBA00004418"/>
    </source>
</evidence>
<dbReference type="PANTHER" id="PTHR30251">
    <property type="entry name" value="PILUS ASSEMBLY CHAPERONE"/>
    <property type="match status" value="1"/>
</dbReference>
<evidence type="ECO:0000259" key="7">
    <source>
        <dbReference type="Pfam" id="PF00345"/>
    </source>
</evidence>
<feature type="chain" id="PRO_5028880356" evidence="6">
    <location>
        <begin position="26"/>
        <end position="242"/>
    </location>
</feature>
<protein>
    <submittedName>
        <fullName evidence="9">Molecular chaperone</fullName>
    </submittedName>
</protein>
<reference evidence="9 10" key="1">
    <citation type="submission" date="2020-08" db="EMBL/GenBank/DDBJ databases">
        <title>Genome sequence of Diaphorobacter aerolatus KACC 16536T.</title>
        <authorList>
            <person name="Hyun D.-W."/>
            <person name="Bae J.-W."/>
        </authorList>
    </citation>
    <scope>NUCLEOTIDE SEQUENCE [LARGE SCALE GENOMIC DNA]</scope>
    <source>
        <strain evidence="9 10">KACC 16536</strain>
    </source>
</reference>
<keyword evidence="5" id="KW-0143">Chaperone</keyword>
<accession>A0A7H0GMF0</accession>
<gene>
    <name evidence="9" type="ORF">H9K75_05460</name>
</gene>
<comment type="similarity">
    <text evidence="2">Belongs to the periplasmic pilus chaperone family.</text>
</comment>
<feature type="domain" description="Pili assembly chaperone N-terminal" evidence="7">
    <location>
        <begin position="26"/>
        <end position="146"/>
    </location>
</feature>
<dbReference type="PRINTS" id="PR00969">
    <property type="entry name" value="CHAPERONPILI"/>
</dbReference>
<dbReference type="PANTHER" id="PTHR30251:SF25">
    <property type="entry name" value="FIMBRIAE CHAPARONE"/>
    <property type="match status" value="1"/>
</dbReference>
<dbReference type="SUPFAM" id="SSF49584">
    <property type="entry name" value="Periplasmic chaperone C-domain"/>
    <property type="match status" value="1"/>
</dbReference>
<evidence type="ECO:0000256" key="5">
    <source>
        <dbReference type="ARBA" id="ARBA00023186"/>
    </source>
</evidence>
<feature type="domain" description="Pili assembly chaperone C-terminal" evidence="8">
    <location>
        <begin position="168"/>
        <end position="233"/>
    </location>
</feature>
<organism evidence="9 10">
    <name type="scientific">Diaphorobacter aerolatus</name>
    <dbReference type="NCBI Taxonomy" id="1288495"/>
    <lineage>
        <taxon>Bacteria</taxon>
        <taxon>Pseudomonadati</taxon>
        <taxon>Pseudomonadota</taxon>
        <taxon>Betaproteobacteria</taxon>
        <taxon>Burkholderiales</taxon>
        <taxon>Comamonadaceae</taxon>
        <taxon>Diaphorobacter</taxon>
    </lineage>
</organism>
<evidence type="ECO:0000256" key="2">
    <source>
        <dbReference type="ARBA" id="ARBA00007399"/>
    </source>
</evidence>
<keyword evidence="3 6" id="KW-0732">Signal</keyword>
<comment type="subcellular location">
    <subcellularLocation>
        <location evidence="1">Periplasm</location>
    </subcellularLocation>
</comment>